<reference evidence="11 12" key="1">
    <citation type="submission" date="2019-06" db="EMBL/GenBank/DDBJ databases">
        <title>Spirosoma utsteinense sp. nov. isolated from Antarctic ice-free soils.</title>
        <authorList>
            <person name="Tahon G."/>
        </authorList>
    </citation>
    <scope>NUCLEOTIDE SEQUENCE [LARGE SCALE GENOMIC DNA]</scope>
    <source>
        <strain evidence="11 12">LMG 31447</strain>
    </source>
</reference>
<dbReference type="Pfam" id="PF13374">
    <property type="entry name" value="TPR_10"/>
    <property type="match status" value="1"/>
</dbReference>
<keyword evidence="8" id="KW-0175">Coiled coil</keyword>
<evidence type="ECO:0000256" key="3">
    <source>
        <dbReference type="ARBA" id="ARBA00022553"/>
    </source>
</evidence>
<sequence>MMSNDYAQLNDLKIARSYLKKAMTLAEQTGNTDLVMQLTDALATLAAKGNNHQQALALQQQTTDYYKRRNNWDMYFGCLFNMAITYKNLGHYPQAEAMFREVLGYAERSHDEYMKGYVCINLPNALIAQGKLDEAEALCRRALAWAEKTGTEKYSVQEEVYGTLTQIYEKRGNYQQALTYTKRQAASHDSVFNATKNRQLAEVETRYQIQEKEARIQALDETNRQKTRLIWASASGLIVVTLLLGTLFWLYQNIRQSRAKIQQQAEQLTLAMRELHHRVKNNLAIVSSLLKLQSNRLEDEKAVQAVRVGQQRVEAMSLIHQRLYRTDRVATVNMREYLTDLASSLMMAYGFQTDEFDLQIDIQEEELDVDVAMPLGLIVNELVTNAFKYAYATVQRPRLRIGLRNGNGITLEVQDNGPGIEAADWQQLGPRSSFGKRLITSLSEQLDGTLELVKQDGTLFRLHIPEARLRMAA</sequence>
<keyword evidence="12" id="KW-1185">Reference proteome</keyword>
<comment type="catalytic activity">
    <reaction evidence="1">
        <text>ATP + protein L-histidine = ADP + protein N-phospho-L-histidine.</text>
        <dbReference type="EC" id="2.7.13.3"/>
    </reaction>
</comment>
<evidence type="ECO:0000256" key="9">
    <source>
        <dbReference type="SAM" id="Phobius"/>
    </source>
</evidence>
<keyword evidence="9" id="KW-1133">Transmembrane helix</keyword>
<dbReference type="Pfam" id="PF13424">
    <property type="entry name" value="TPR_12"/>
    <property type="match status" value="1"/>
</dbReference>
<dbReference type="EMBL" id="VFIA01000006">
    <property type="protein sequence ID" value="MBC3790971.1"/>
    <property type="molecule type" value="Genomic_DNA"/>
</dbReference>
<dbReference type="Pfam" id="PF07568">
    <property type="entry name" value="HisKA_2"/>
    <property type="match status" value="1"/>
</dbReference>
<protein>
    <recommendedName>
        <fullName evidence="2">histidine kinase</fullName>
        <ecNumber evidence="2">2.7.13.3</ecNumber>
    </recommendedName>
</protein>
<proteinExistence type="predicted"/>
<evidence type="ECO:0000256" key="2">
    <source>
        <dbReference type="ARBA" id="ARBA00012438"/>
    </source>
</evidence>
<gene>
    <name evidence="11" type="ORF">FH603_1468</name>
</gene>
<evidence type="ECO:0000256" key="1">
    <source>
        <dbReference type="ARBA" id="ARBA00000085"/>
    </source>
</evidence>
<keyword evidence="9" id="KW-0472">Membrane</keyword>
<keyword evidence="7" id="KW-0067">ATP-binding</keyword>
<evidence type="ECO:0000256" key="7">
    <source>
        <dbReference type="ARBA" id="ARBA00022840"/>
    </source>
</evidence>
<evidence type="ECO:0000256" key="4">
    <source>
        <dbReference type="ARBA" id="ARBA00022679"/>
    </source>
</evidence>
<dbReference type="InterPro" id="IPR003594">
    <property type="entry name" value="HATPase_dom"/>
</dbReference>
<dbReference type="PANTHER" id="PTHR41523:SF8">
    <property type="entry name" value="ETHYLENE RESPONSE SENSOR PROTEIN"/>
    <property type="match status" value="1"/>
</dbReference>
<keyword evidence="5" id="KW-0547">Nucleotide-binding</keyword>
<dbReference type="Gene3D" id="3.30.450.20">
    <property type="entry name" value="PAS domain"/>
    <property type="match status" value="1"/>
</dbReference>
<keyword evidence="4" id="KW-0808">Transferase</keyword>
<dbReference type="PANTHER" id="PTHR41523">
    <property type="entry name" value="TWO-COMPONENT SYSTEM SENSOR PROTEIN"/>
    <property type="match status" value="1"/>
</dbReference>
<keyword evidence="9" id="KW-0812">Transmembrane</keyword>
<keyword evidence="3" id="KW-0597">Phosphoprotein</keyword>
<evidence type="ECO:0000313" key="12">
    <source>
        <dbReference type="Proteomes" id="UP000700732"/>
    </source>
</evidence>
<organism evidence="11 12">
    <name type="scientific">Spirosoma utsteinense</name>
    <dbReference type="NCBI Taxonomy" id="2585773"/>
    <lineage>
        <taxon>Bacteria</taxon>
        <taxon>Pseudomonadati</taxon>
        <taxon>Bacteroidota</taxon>
        <taxon>Cytophagia</taxon>
        <taxon>Cytophagales</taxon>
        <taxon>Cytophagaceae</taxon>
        <taxon>Spirosoma</taxon>
    </lineage>
</organism>
<dbReference type="GO" id="GO:0016301">
    <property type="term" value="F:kinase activity"/>
    <property type="evidence" value="ECO:0007669"/>
    <property type="project" value="UniProtKB-KW"/>
</dbReference>
<dbReference type="Pfam" id="PF02518">
    <property type="entry name" value="HATPase_c"/>
    <property type="match status" value="1"/>
</dbReference>
<dbReference type="InterPro" id="IPR036890">
    <property type="entry name" value="HATPase_C_sf"/>
</dbReference>
<evidence type="ECO:0000256" key="6">
    <source>
        <dbReference type="ARBA" id="ARBA00022777"/>
    </source>
</evidence>
<dbReference type="Proteomes" id="UP000700732">
    <property type="component" value="Unassembled WGS sequence"/>
</dbReference>
<dbReference type="InterPro" id="IPR011990">
    <property type="entry name" value="TPR-like_helical_dom_sf"/>
</dbReference>
<dbReference type="InterPro" id="IPR005467">
    <property type="entry name" value="His_kinase_dom"/>
</dbReference>
<feature type="coiled-coil region" evidence="8">
    <location>
        <begin position="193"/>
        <end position="278"/>
    </location>
</feature>
<evidence type="ECO:0000313" key="11">
    <source>
        <dbReference type="EMBL" id="MBC3790971.1"/>
    </source>
</evidence>
<dbReference type="PROSITE" id="PS50109">
    <property type="entry name" value="HIS_KIN"/>
    <property type="match status" value="1"/>
</dbReference>
<dbReference type="InterPro" id="IPR019734">
    <property type="entry name" value="TPR_rpt"/>
</dbReference>
<name>A0ABR6W2Y5_9BACT</name>
<comment type="caution">
    <text evidence="11">The sequence shown here is derived from an EMBL/GenBank/DDBJ whole genome shotgun (WGS) entry which is preliminary data.</text>
</comment>
<dbReference type="Gene3D" id="3.30.565.10">
    <property type="entry name" value="Histidine kinase-like ATPase, C-terminal domain"/>
    <property type="match status" value="1"/>
</dbReference>
<accession>A0ABR6W2Y5</accession>
<dbReference type="Gene3D" id="1.25.40.10">
    <property type="entry name" value="Tetratricopeptide repeat domain"/>
    <property type="match status" value="1"/>
</dbReference>
<feature type="transmembrane region" description="Helical" evidence="9">
    <location>
        <begin position="229"/>
        <end position="251"/>
    </location>
</feature>
<dbReference type="InterPro" id="IPR011495">
    <property type="entry name" value="Sig_transdc_His_kin_sub2_dim/P"/>
</dbReference>
<dbReference type="SMART" id="SM00387">
    <property type="entry name" value="HATPase_c"/>
    <property type="match status" value="1"/>
</dbReference>
<feature type="domain" description="Histidine kinase" evidence="10">
    <location>
        <begin position="274"/>
        <end position="468"/>
    </location>
</feature>
<evidence type="ECO:0000256" key="5">
    <source>
        <dbReference type="ARBA" id="ARBA00022741"/>
    </source>
</evidence>
<dbReference type="SMART" id="SM00028">
    <property type="entry name" value="TPR"/>
    <property type="match status" value="3"/>
</dbReference>
<keyword evidence="6 11" id="KW-0418">Kinase</keyword>
<evidence type="ECO:0000256" key="8">
    <source>
        <dbReference type="SAM" id="Coils"/>
    </source>
</evidence>
<dbReference type="EC" id="2.7.13.3" evidence="2"/>
<evidence type="ECO:0000259" key="10">
    <source>
        <dbReference type="PROSITE" id="PS50109"/>
    </source>
</evidence>
<dbReference type="SUPFAM" id="SSF48452">
    <property type="entry name" value="TPR-like"/>
    <property type="match status" value="1"/>
</dbReference>
<dbReference type="SUPFAM" id="SSF55874">
    <property type="entry name" value="ATPase domain of HSP90 chaperone/DNA topoisomerase II/histidine kinase"/>
    <property type="match status" value="1"/>
</dbReference>